<dbReference type="SUPFAM" id="SSF56281">
    <property type="entry name" value="Metallo-hydrolase/oxidoreductase"/>
    <property type="match status" value="1"/>
</dbReference>
<comment type="caution">
    <text evidence="1">The sequence shown here is derived from an EMBL/GenBank/DDBJ whole genome shotgun (WGS) entry which is preliminary data.</text>
</comment>
<name>A0ABU9GUI6_9GAMM</name>
<dbReference type="InterPro" id="IPR052159">
    <property type="entry name" value="Competence_DNA_uptake"/>
</dbReference>
<dbReference type="Gene3D" id="3.60.15.10">
    <property type="entry name" value="Ribonuclease Z/Hydroxyacylglutathione hydrolase-like"/>
    <property type="match status" value="1"/>
</dbReference>
<reference evidence="1 2" key="1">
    <citation type="submission" date="2024-02" db="EMBL/GenBank/DDBJ databases">
        <title>Bacteria isolated from the canopy kelp, Nereocystis luetkeana.</title>
        <authorList>
            <person name="Pfister C.A."/>
            <person name="Younker I.T."/>
            <person name="Light S.H."/>
        </authorList>
    </citation>
    <scope>NUCLEOTIDE SEQUENCE [LARGE SCALE GENOMIC DNA]</scope>
    <source>
        <strain evidence="1 2">TI.1.05</strain>
    </source>
</reference>
<evidence type="ECO:0008006" key="3">
    <source>
        <dbReference type="Google" id="ProtNLM"/>
    </source>
</evidence>
<dbReference type="EMBL" id="JBAKAZ010000293">
    <property type="protein sequence ID" value="MEL0631001.1"/>
    <property type="molecule type" value="Genomic_DNA"/>
</dbReference>
<dbReference type="PANTHER" id="PTHR30619:SF1">
    <property type="entry name" value="RECOMBINATION PROTEIN 2"/>
    <property type="match status" value="1"/>
</dbReference>
<gene>
    <name evidence="1" type="ORF">V6256_15615</name>
</gene>
<sequence length="74" mass="8718">SKYQTSLNADIFIAPHHGSKTSSRIEFIEEFDPEWVVFTAGYKNRWYFPIYDVVKRYKTRGIKDITTGHSGFIR</sequence>
<accession>A0ABU9GUI6</accession>
<proteinExistence type="predicted"/>
<keyword evidence="2" id="KW-1185">Reference proteome</keyword>
<dbReference type="PANTHER" id="PTHR30619">
    <property type="entry name" value="DNA INTERNALIZATION/COMPETENCE PROTEIN COMEC/REC2"/>
    <property type="match status" value="1"/>
</dbReference>
<organism evidence="1 2">
    <name type="scientific">Psychromonas aquatilis</name>
    <dbReference type="NCBI Taxonomy" id="2005072"/>
    <lineage>
        <taxon>Bacteria</taxon>
        <taxon>Pseudomonadati</taxon>
        <taxon>Pseudomonadota</taxon>
        <taxon>Gammaproteobacteria</taxon>
        <taxon>Alteromonadales</taxon>
        <taxon>Psychromonadaceae</taxon>
        <taxon>Psychromonas</taxon>
    </lineage>
</organism>
<dbReference type="InterPro" id="IPR036866">
    <property type="entry name" value="RibonucZ/Hydroxyglut_hydro"/>
</dbReference>
<dbReference type="Proteomes" id="UP001369082">
    <property type="component" value="Unassembled WGS sequence"/>
</dbReference>
<dbReference type="RefSeq" id="WP_341599148.1">
    <property type="nucleotide sequence ID" value="NZ_JBAKAZ010000293.1"/>
</dbReference>
<protein>
    <recommendedName>
        <fullName evidence="3">Competence protein ComEC</fullName>
    </recommendedName>
</protein>
<evidence type="ECO:0000313" key="2">
    <source>
        <dbReference type="Proteomes" id="UP001369082"/>
    </source>
</evidence>
<feature type="non-terminal residue" evidence="1">
    <location>
        <position position="1"/>
    </location>
</feature>
<evidence type="ECO:0000313" key="1">
    <source>
        <dbReference type="EMBL" id="MEL0631001.1"/>
    </source>
</evidence>
<feature type="non-terminal residue" evidence="1">
    <location>
        <position position="74"/>
    </location>
</feature>